<dbReference type="RefSeq" id="WP_106930973.1">
    <property type="nucleotide sequence ID" value="NZ_CABMMU010000043.1"/>
</dbReference>
<proteinExistence type="predicted"/>
<gene>
    <name evidence="1" type="ORF">C8256_24715</name>
</gene>
<evidence type="ECO:0000313" key="1">
    <source>
        <dbReference type="EMBL" id="PSR44169.1"/>
    </source>
</evidence>
<accession>A0A2T2XV53</accession>
<sequence>MSKESEKHVDRVLDQISTRLESLTVSGPKLGDLSTLRSHMLRLLDKVSEQEIAATGLRLRLEIENGLVSSLESQLANLNELIEEGKACLRSGEPVRPECGMAPALLPEVKNELVAAQQVAAATRSELSACQHQIDMLNANVSRAAEDAYLSAHLAYVSTLLRESMDLAAMAGAKVSNGAASVTLDRRLGLLLQNQGMVLALKNYQGDRANG</sequence>
<comment type="caution">
    <text evidence="1">The sequence shown here is derived from an EMBL/GenBank/DDBJ whole genome shotgun (WGS) entry which is preliminary data.</text>
</comment>
<organism evidence="1 2">
    <name type="scientific">Kluyvera genomosp. 2</name>
    <dbReference type="NCBI Taxonomy" id="2774054"/>
    <lineage>
        <taxon>Bacteria</taxon>
        <taxon>Pseudomonadati</taxon>
        <taxon>Pseudomonadota</taxon>
        <taxon>Gammaproteobacteria</taxon>
        <taxon>Enterobacterales</taxon>
        <taxon>Enterobacteriaceae</taxon>
        <taxon>Kluyvera</taxon>
    </lineage>
</organism>
<keyword evidence="2" id="KW-1185">Reference proteome</keyword>
<dbReference type="EMBL" id="PYHO01000043">
    <property type="protein sequence ID" value="PSR44169.1"/>
    <property type="molecule type" value="Genomic_DNA"/>
</dbReference>
<protein>
    <submittedName>
        <fullName evidence="1">Uncharacterized protein</fullName>
    </submittedName>
</protein>
<name>A0A2T2XV53_9ENTR</name>
<evidence type="ECO:0000313" key="2">
    <source>
        <dbReference type="Proteomes" id="UP000240892"/>
    </source>
</evidence>
<dbReference type="Proteomes" id="UP000240892">
    <property type="component" value="Unassembled WGS sequence"/>
</dbReference>
<dbReference type="AlphaFoldDB" id="A0A2T2XV53"/>
<reference evidence="1 2" key="1">
    <citation type="submission" date="2018-03" db="EMBL/GenBank/DDBJ databases">
        <title>First report of an OXA-48+CTX-M-M-producing Kluyvera ascorbata clone recovered from patients admitted in a University Hospital in Madrid, Spain.</title>
        <authorList>
            <person name="Hernandez-Garcia M."/>
            <person name="Leon-Sampedro R."/>
            <person name="Perez-Viso B."/>
            <person name="Morosini M.I."/>
            <person name="Lopez-Fresnena N."/>
            <person name="Coque T.M."/>
            <person name="Bonten M."/>
            <person name="Malhotra-Kumar S."/>
            <person name="Ruiz-Garbajosa P."/>
            <person name="Canton R."/>
        </authorList>
    </citation>
    <scope>NUCLEOTIDE SEQUENCE [LARGE SCALE GENOMIC DNA]</scope>
    <source>
        <strain evidence="1 2">KA2</strain>
    </source>
</reference>